<dbReference type="InterPro" id="IPR017853">
    <property type="entry name" value="GH"/>
</dbReference>
<evidence type="ECO:0000256" key="5">
    <source>
        <dbReference type="ARBA" id="ARBA00023295"/>
    </source>
</evidence>
<dbReference type="GO" id="GO:0005975">
    <property type="term" value="P:carbohydrate metabolic process"/>
    <property type="evidence" value="ECO:0007669"/>
    <property type="project" value="InterPro"/>
</dbReference>
<dbReference type="Gene3D" id="3.20.20.80">
    <property type="entry name" value="Glycosidases"/>
    <property type="match status" value="4"/>
</dbReference>
<keyword evidence="4" id="KW-0325">Glycoprotein</keyword>
<dbReference type="Pfam" id="PF00232">
    <property type="entry name" value="Glyco_hydro_1"/>
    <property type="match status" value="4"/>
</dbReference>
<dbReference type="Proteomes" id="UP000472271">
    <property type="component" value="Chromosome 21"/>
</dbReference>
<feature type="signal peptide" evidence="9">
    <location>
        <begin position="1"/>
        <end position="18"/>
    </location>
</feature>
<reference evidence="10" key="2">
    <citation type="submission" date="2025-08" db="UniProtKB">
        <authorList>
            <consortium name="Ensembl"/>
        </authorList>
    </citation>
    <scope>IDENTIFICATION</scope>
</reference>
<evidence type="ECO:0000256" key="7">
    <source>
        <dbReference type="RuleBase" id="RU004468"/>
    </source>
</evidence>
<dbReference type="PROSITE" id="PS00572">
    <property type="entry name" value="GLYCOSYL_HYDROL_F1_1"/>
    <property type="match status" value="2"/>
</dbReference>
<dbReference type="Ensembl" id="ENSSORT00005003417.1">
    <property type="protein sequence ID" value="ENSSORP00005003318.1"/>
    <property type="gene ID" value="ENSSORG00005002006.1"/>
</dbReference>
<reference evidence="10" key="1">
    <citation type="submission" date="2019-06" db="EMBL/GenBank/DDBJ databases">
        <authorList>
            <consortium name="Wellcome Sanger Institute Data Sharing"/>
        </authorList>
    </citation>
    <scope>NUCLEOTIDE SEQUENCE [LARGE SCALE GENOMIC DNA]</scope>
</reference>
<dbReference type="PROSITE" id="PS00653">
    <property type="entry name" value="GLYCOSYL_HYDROL_F1_2"/>
    <property type="match status" value="2"/>
</dbReference>
<dbReference type="GO" id="GO:0000016">
    <property type="term" value="F:lactase activity"/>
    <property type="evidence" value="ECO:0007669"/>
    <property type="project" value="TreeGrafter"/>
</dbReference>
<dbReference type="SUPFAM" id="SSF51445">
    <property type="entry name" value="(Trans)glycosidases"/>
    <property type="match status" value="4"/>
</dbReference>
<feature type="chain" id="PRO_5025534673" evidence="9">
    <location>
        <begin position="19"/>
        <end position="1804"/>
    </location>
</feature>
<keyword evidence="8" id="KW-1133">Transmembrane helix</keyword>
<proteinExistence type="inferred from homology"/>
<evidence type="ECO:0000256" key="6">
    <source>
        <dbReference type="PROSITE-ProRule" id="PRU10055"/>
    </source>
</evidence>
<keyword evidence="8" id="KW-0472">Membrane</keyword>
<feature type="transmembrane region" description="Helical" evidence="8">
    <location>
        <begin position="1761"/>
        <end position="1785"/>
    </location>
</feature>
<dbReference type="FunCoup" id="A0A672Y933">
    <property type="interactions" value="839"/>
</dbReference>
<dbReference type="InterPro" id="IPR018120">
    <property type="entry name" value="Glyco_hydro_1_AS"/>
</dbReference>
<dbReference type="InterPro" id="IPR033132">
    <property type="entry name" value="GH_1_N_CS"/>
</dbReference>
<gene>
    <name evidence="10" type="primary">LOC115412089</name>
</gene>
<dbReference type="PRINTS" id="PR00131">
    <property type="entry name" value="GLHYDRLASE1"/>
</dbReference>
<feature type="active site" description="Nucleophile" evidence="6">
    <location>
        <position position="1627"/>
    </location>
</feature>
<dbReference type="InParanoid" id="A0A672Y933"/>
<keyword evidence="9" id="KW-0732">Signal</keyword>
<comment type="subunit">
    <text evidence="2">Homodimer.</text>
</comment>
<feature type="active site" description="Nucleophile" evidence="6">
    <location>
        <position position="1156"/>
    </location>
</feature>
<name>A0A672Y933_9TELE</name>
<keyword evidence="5 7" id="KW-0326">Glycosidase</keyword>
<sequence>MYELFVNCLVVSCLSVFGDSGGGPQEDLMVVGGPLPQLQSGVDAVFDCSSAIPPGSRQYLQDLRLRGVTHLKVPLWWTQLLPTGVSTQPQHHVVSCYQKLLKLLTDVGLQPLVVLHTSTVPEPLRSRWGGWESPGLVHMFQQYADFVWTHFGHMCNSWVTLSDLDELKDEELLHALEAHSRVSTQYQKKVPHTGTTGPHSTRRRFHTQVPQVQTVPCFVLVLVNCCRFSDSTGMTALTNTYQTVWRSFGEQSPRVRDLFLNESFPSGFQWATSSESFKVEGGWAEGGKGETIWDRFGHEHKVLNNQTADLACDSFHKVDYDTYLLRGLQVDTYQFSLSWARIFPSGHKDTQSEEGVLYYHKLIDALIESGIQPVVTLYHWDLPQALQDHGGWTNQSTVEAFKDYADFCFSRFGDRVKTWNTLSSPWVVSHAGYGTGKHPPEIKDYVVASYQATHNMLKSHAEAWHVYNNKYRKTQGGQVGIALNSDWAEPVDPSRPEDIAAADRYLQFMLGWFAHPIFVNGDYPAILKTQIEQKRAECPHSAPAVLPVFTHDESQRIHGTADFFGLNHYTSRLVNHSDGGCTPGPQGVGDFQAHVDPSWPSTASDWIYSSPWGLRRLLNYISIEYLNITKVPVYITGNGMPSEYSVDTLEDTGRIKYMRSYINEALKAIIEDGVDVQRFTVQSLMDGFEGQQGYSERFGLHHVNFEDPDRPRTPKQSAYFYSQVVKQNGFGFPRDDLSKVVHIHPNQHPKMLPPSEVPSKSKVVWEKFSHQSKFQRKLYHYGTFPQHFSWGVSSSAYQTEGGWNADGKGASIWDTFTHKPSSSIPDKANGDVACDSYHRLKEDLYMLRALKVKSYRFSLSWSRIFPNGLRTSLNQKGVDYYNRLIDGLLADNITPMVTLYYWDLPQALQNNGGWYNVGMIDIFNDFCDFCFATFGDRVKFWMTFNQPYTIAWSGYGLGQIPPNVKNPGTAPFKVAHNLIKAHAKAYHTYDDKYRRSQGGLVSIALNGDWFEPKDVNVPREVVAADRALQFQLGWFAHPIFKNGDYPDAMKWQVGNKSELQGLSESRLPVFSDEEKRFIQGTADMFCLNHYTTKIASHATLRLSPKSYEYDRDLTEDEEKDSPTTAISNQRAVAWGLRRLLNWIKEEYGDPQIYITENGVAIDTKTTVDDTDRVFYFKTYIDEALKAHSLDGVKVKGYIASSLMDSFEWLNGYKVGFGLHHVEFTKPNRPRTPKRSAHYYYHVIKDNGFPLPDDERVLYGEFPKGFNWSTASASYQIEGSWRAQGKGLSIWDKFAHTPLRVHNSDNGDTACDSYNKIDEDVEVLKKLRVTHYRFSMSWPRLLPDGTNSYVNEAGLNYYRRLLDALAAANIQPQVTLYHWDLPLALQRVGGWENETIVQRFRDYADVLFSQFGTRVKFWITLNEPYIVANLGYGYGTFAPGIVGKQYIAAHNLIKAHAEVWHLYNDKYRAAQGGLISITINSDWAEPQNSYKQEDVDAARRYLQFFIGWFAHPIFNGDYPELMKTIIQKRSLAAGLSKSRLPEFTPEEITRIKGTHDYFGLNHYTTVLVYPVDLGNQQDYEGDRGTGSTTDRSWIESGSFWLKITPFGFRRLLKFIKDEYRNPPIYVTENGISERGAVDLNDVHRKHYYENYINQALKALVLDGVDLRGYTAWSLMDNFEWAAGYSERFGLFYVNRSHPMLPRIPKNSAAHYASIITCNGFPDPALGPHDFPSGTGTMATTGPVRQDMVDFLGLELSANDAELALYIIFVFLLASVLGIIFAICGLLKRKQKFKMAAIEELKMQRM</sequence>
<organism evidence="10 11">
    <name type="scientific">Sphaeramia orbicularis</name>
    <name type="common">orbiculate cardinalfish</name>
    <dbReference type="NCBI Taxonomy" id="375764"/>
    <lineage>
        <taxon>Eukaryota</taxon>
        <taxon>Metazoa</taxon>
        <taxon>Chordata</taxon>
        <taxon>Craniata</taxon>
        <taxon>Vertebrata</taxon>
        <taxon>Euteleostomi</taxon>
        <taxon>Actinopterygii</taxon>
        <taxon>Neopterygii</taxon>
        <taxon>Teleostei</taxon>
        <taxon>Neoteleostei</taxon>
        <taxon>Acanthomorphata</taxon>
        <taxon>Gobiaria</taxon>
        <taxon>Kurtiformes</taxon>
        <taxon>Apogonoidei</taxon>
        <taxon>Apogonidae</taxon>
        <taxon>Apogoninae</taxon>
        <taxon>Sphaeramia</taxon>
    </lineage>
</organism>
<evidence type="ECO:0000313" key="10">
    <source>
        <dbReference type="Ensembl" id="ENSSORP00005003318.1"/>
    </source>
</evidence>
<dbReference type="PANTHER" id="PTHR10353">
    <property type="entry name" value="GLYCOSYL HYDROLASE"/>
    <property type="match status" value="1"/>
</dbReference>
<evidence type="ECO:0000256" key="9">
    <source>
        <dbReference type="SAM" id="SignalP"/>
    </source>
</evidence>
<evidence type="ECO:0000313" key="11">
    <source>
        <dbReference type="Proteomes" id="UP000472271"/>
    </source>
</evidence>
<keyword evidence="11" id="KW-1185">Reference proteome</keyword>
<evidence type="ECO:0000256" key="2">
    <source>
        <dbReference type="ARBA" id="ARBA00011738"/>
    </source>
</evidence>
<keyword evidence="3 7" id="KW-0378">Hydrolase</keyword>
<evidence type="ECO:0000256" key="8">
    <source>
        <dbReference type="SAM" id="Phobius"/>
    </source>
</evidence>
<evidence type="ECO:0000256" key="3">
    <source>
        <dbReference type="ARBA" id="ARBA00022801"/>
    </source>
</evidence>
<dbReference type="InterPro" id="IPR001360">
    <property type="entry name" value="Glyco_hydro_1"/>
</dbReference>
<accession>A0A672Y933</accession>
<dbReference type="PANTHER" id="PTHR10353:SF38">
    <property type="entry name" value="LACTASE_PHLORIZIN HYDROLASE"/>
    <property type="match status" value="1"/>
</dbReference>
<keyword evidence="8" id="KW-0812">Transmembrane</keyword>
<reference evidence="10" key="3">
    <citation type="submission" date="2025-09" db="UniProtKB">
        <authorList>
            <consortium name="Ensembl"/>
        </authorList>
    </citation>
    <scope>IDENTIFICATION</scope>
</reference>
<comment type="similarity">
    <text evidence="1">Belongs to the glycosyl hydrolase 1 family.</text>
</comment>
<protein>
    <submittedName>
        <fullName evidence="10">Lactase</fullName>
    </submittedName>
</protein>
<evidence type="ECO:0000256" key="1">
    <source>
        <dbReference type="ARBA" id="ARBA00010838"/>
    </source>
</evidence>
<evidence type="ECO:0000256" key="4">
    <source>
        <dbReference type="ARBA" id="ARBA00023180"/>
    </source>
</evidence>
<dbReference type="FunFam" id="3.20.20.80:FF:000013">
    <property type="entry name" value="lactase-phlorizin hydrolase"/>
    <property type="match status" value="3"/>
</dbReference>